<dbReference type="GO" id="GO:0005524">
    <property type="term" value="F:ATP binding"/>
    <property type="evidence" value="ECO:0007669"/>
    <property type="project" value="InterPro"/>
</dbReference>
<reference evidence="1" key="4">
    <citation type="journal article" date="2001" name="Nature">
        <title>Functional annotation of a full-length mouse cDNA collection.</title>
        <authorList>
            <consortium name="The RIKEN Genome Exploration Research Group Phase II Team and the FANTOM Consortium"/>
        </authorList>
    </citation>
    <scope>NUCLEOTIDE SEQUENCE</scope>
    <source>
        <strain evidence="1">C57BL/6J</strain>
        <tissue evidence="1">Liver</tissue>
    </source>
</reference>
<reference evidence="1" key="7">
    <citation type="journal article" date="2005" name="Science">
        <title>The Transcriptional Landscape of the Mammalian Genome.</title>
        <authorList>
            <consortium name="The FANTOM Consortium"/>
            <consortium name="Riken Genome Exploration Research Group and Genome Science Group (Genome Network Project Core Group)"/>
        </authorList>
    </citation>
    <scope>NUCLEOTIDE SEQUENCE</scope>
    <source>
        <strain evidence="1">C57BL/6J</strain>
        <tissue evidence="1">Liver</tissue>
    </source>
</reference>
<dbReference type="MGI" id="MGI:95852">
    <property type="gene designation" value="Gss"/>
</dbReference>
<dbReference type="PeptideAtlas" id="Q3TF63"/>
<reference evidence="1" key="2">
    <citation type="journal article" date="2000" name="Genome Res.">
        <title>Normalization and subtraction of cap-trapper-selected cDNAs to prepare full-length cDNA libraries for rapid discovery of new genes.</title>
        <authorList>
            <person name="Carninci P."/>
            <person name="Shibata Y."/>
            <person name="Hayatsu N."/>
            <person name="Sugahara Y."/>
            <person name="Shibata K."/>
            <person name="Itoh M."/>
            <person name="Konno H."/>
            <person name="Okazaki Y."/>
            <person name="Muramatsu M."/>
            <person name="Hayashizaki Y."/>
        </authorList>
    </citation>
    <scope>NUCLEOTIDE SEQUENCE</scope>
    <source>
        <strain evidence="1">C57BL/6J</strain>
        <tissue evidence="1">Liver</tissue>
    </source>
</reference>
<dbReference type="AlphaFoldDB" id="Q3TF63"/>
<sequence>MATSWGSILQDEKQLEELAKQAIDRALAEGVLLRSAQHPSSSDVVTYAPFTLFPSPVPRF</sequence>
<dbReference type="GO" id="GO:0004363">
    <property type="term" value="F:glutathione synthase activity"/>
    <property type="evidence" value="ECO:0007669"/>
    <property type="project" value="InterPro"/>
</dbReference>
<reference evidence="1" key="8">
    <citation type="journal article" date="2005" name="Science">
        <title>Antisense Transcription in the Mammalian Transcriptome.</title>
        <authorList>
            <consortium name="RIKEN Genome Exploration Research Group and Genome Science Group (Genome Network Project Core Group) and the FANTOM Consortium"/>
        </authorList>
    </citation>
    <scope>NUCLEOTIDE SEQUENCE</scope>
    <source>
        <strain evidence="1">C57BL/6J</strain>
        <tissue evidence="1">Liver</tissue>
    </source>
</reference>
<name>Q3TF63_MOUSE</name>
<accession>Q3TF63</accession>
<evidence type="ECO:0008006" key="3">
    <source>
        <dbReference type="Google" id="ProtNLM"/>
    </source>
</evidence>
<dbReference type="EMBL" id="AK169276">
    <property type="protein sequence ID" value="BAE41035.1"/>
    <property type="molecule type" value="mRNA"/>
</dbReference>
<reference evidence="1" key="5">
    <citation type="journal article" date="2002" name="Nature">
        <title>Analysis of the mouse transcriptome based on functional annotation of 60,770 full-length cDNAs.</title>
        <authorList>
            <consortium name="The FANTOM Consortium and the RIKEN Genome Exploration Research Group Phase I and II Team"/>
        </authorList>
    </citation>
    <scope>NUCLEOTIDE SEQUENCE</scope>
    <source>
        <strain evidence="1">C57BL/6J</strain>
        <tissue evidence="1">Liver</tissue>
    </source>
</reference>
<dbReference type="InterPro" id="IPR005615">
    <property type="entry name" value="Glutathione_synthase"/>
</dbReference>
<evidence type="ECO:0000313" key="1">
    <source>
        <dbReference type="EMBL" id="BAE41035.1"/>
    </source>
</evidence>
<protein>
    <recommendedName>
        <fullName evidence="3">Glutathione synthetase</fullName>
    </recommendedName>
</protein>
<proteinExistence type="evidence at transcript level"/>
<dbReference type="Gene3D" id="3.30.1490.80">
    <property type="match status" value="1"/>
</dbReference>
<dbReference type="Pfam" id="PF03917">
    <property type="entry name" value="GSH_synth_ATP"/>
    <property type="match status" value="1"/>
</dbReference>
<reference evidence="1" key="6">
    <citation type="submission" date="2004-04" db="EMBL/GenBank/DDBJ databases">
        <authorList>
            <person name="Arakawa T."/>
            <person name="Carninci P."/>
            <person name="Fukuda S."/>
            <person name="Hashizume W."/>
            <person name="Hayashida K."/>
            <person name="Hori F."/>
            <person name="Iida J."/>
            <person name="Imamura K."/>
            <person name="Imotani K."/>
            <person name="Itoh M."/>
            <person name="Kanagawa S."/>
            <person name="Kawai J."/>
            <person name="Kojima M."/>
            <person name="Konno H."/>
            <person name="Murata M."/>
            <person name="Nakamura M."/>
            <person name="Ninomiya N."/>
            <person name="Nishiyori H."/>
            <person name="Nomura K."/>
            <person name="Ohno M."/>
            <person name="Sakazume N."/>
            <person name="Sano H."/>
            <person name="Sasaki D."/>
            <person name="Shibata K."/>
            <person name="Shiraki T."/>
            <person name="Tagami M."/>
            <person name="Tagami Y."/>
            <person name="Waki K."/>
            <person name="Watahiki A."/>
            <person name="Muramatsu M."/>
            <person name="Hayashizaki Y."/>
        </authorList>
    </citation>
    <scope>NUCLEOTIDE SEQUENCE</scope>
    <source>
        <strain evidence="1">C57BL/6J</strain>
        <tissue evidence="1">Liver</tissue>
    </source>
</reference>
<evidence type="ECO:0000313" key="2">
    <source>
        <dbReference type="MGI" id="MGI:95852"/>
    </source>
</evidence>
<dbReference type="SUPFAM" id="SSF56059">
    <property type="entry name" value="Glutathione synthetase ATP-binding domain-like"/>
    <property type="match status" value="1"/>
</dbReference>
<dbReference type="InterPro" id="IPR014049">
    <property type="entry name" value="Glutathione_synthase_N_euk"/>
</dbReference>
<organism evidence="1">
    <name type="scientific">Mus musculus</name>
    <name type="common">Mouse</name>
    <dbReference type="NCBI Taxonomy" id="10090"/>
    <lineage>
        <taxon>Eukaryota</taxon>
        <taxon>Metazoa</taxon>
        <taxon>Chordata</taxon>
        <taxon>Craniata</taxon>
        <taxon>Vertebrata</taxon>
        <taxon>Euteleostomi</taxon>
        <taxon>Mammalia</taxon>
        <taxon>Eutheria</taxon>
        <taxon>Euarchontoglires</taxon>
        <taxon>Glires</taxon>
        <taxon>Rodentia</taxon>
        <taxon>Myomorpha</taxon>
        <taxon>Muroidea</taxon>
        <taxon>Muridae</taxon>
        <taxon>Murinae</taxon>
        <taxon>Mus</taxon>
        <taxon>Mus</taxon>
    </lineage>
</organism>
<gene>
    <name evidence="2" type="primary">Gss</name>
</gene>
<reference evidence="1" key="3">
    <citation type="journal article" date="2000" name="Genome Res.">
        <title>RIKEN integrated sequence analysis (RISA) system--384-format sequencing pipeline with 384 multicapillary sequencer.</title>
        <authorList>
            <person name="Shibata K."/>
            <person name="Itoh M."/>
            <person name="Aizawa K."/>
            <person name="Nagaoka S."/>
            <person name="Sasaki N."/>
            <person name="Carninci P."/>
            <person name="Konno H."/>
            <person name="Akiyama J."/>
            <person name="Nishi K."/>
            <person name="Kitsunai T."/>
            <person name="Tashiro H."/>
            <person name="Itoh M."/>
            <person name="Sumi N."/>
            <person name="Ishii Y."/>
            <person name="Nakamura S."/>
            <person name="Hazama M."/>
            <person name="Nishine T."/>
            <person name="Harada A."/>
            <person name="Yamamoto R."/>
            <person name="Matsumoto H."/>
            <person name="Sakaguchi S."/>
            <person name="Ikegami T."/>
            <person name="Kashiwagi K."/>
            <person name="Fujiwake S."/>
            <person name="Inoue K."/>
            <person name="Togawa Y."/>
            <person name="Izawa M."/>
            <person name="Ohara E."/>
            <person name="Watahiki M."/>
            <person name="Yoneda Y."/>
            <person name="Ishikawa T."/>
            <person name="Ozawa K."/>
            <person name="Tanaka T."/>
            <person name="Matsuura S."/>
            <person name="Kawai J."/>
            <person name="Okazaki Y."/>
            <person name="Muramatsu M."/>
            <person name="Inoue Y."/>
            <person name="Kira A."/>
            <person name="Hayashizaki Y."/>
        </authorList>
    </citation>
    <scope>NUCLEOTIDE SEQUENCE</scope>
    <source>
        <strain evidence="1">C57BL/6J</strain>
        <tissue evidence="1">Liver</tissue>
    </source>
</reference>
<reference evidence="1" key="1">
    <citation type="journal article" date="1999" name="Methods Enzymol.">
        <title>High-efficiency full-length cDNA cloning.</title>
        <authorList>
            <person name="Carninci P."/>
            <person name="Hayashizaki Y."/>
        </authorList>
    </citation>
    <scope>NUCLEOTIDE SEQUENCE</scope>
    <source>
        <strain evidence="1">C57BL/6J</strain>
        <tissue evidence="1">Liver</tissue>
    </source>
</reference>
<dbReference type="AGR" id="MGI:95852"/>